<proteinExistence type="inferred from homology"/>
<evidence type="ECO:0000256" key="1">
    <source>
        <dbReference type="ARBA" id="ARBA00004177"/>
    </source>
</evidence>
<dbReference type="GO" id="GO:0008017">
    <property type="term" value="F:microtubule binding"/>
    <property type="evidence" value="ECO:0007669"/>
    <property type="project" value="InterPro"/>
</dbReference>
<gene>
    <name evidence="14" type="ORF">PHAECO_LOCUS4420</name>
</gene>
<feature type="domain" description="Calponin-homology (CH)" evidence="13">
    <location>
        <begin position="5"/>
        <end position="120"/>
    </location>
</feature>
<evidence type="ECO:0000259" key="13">
    <source>
        <dbReference type="PROSITE" id="PS50021"/>
    </source>
</evidence>
<protein>
    <recommendedName>
        <fullName evidence="5">Protein hook</fullName>
    </recommendedName>
</protein>
<dbReference type="InterPro" id="IPR001715">
    <property type="entry name" value="CH_dom"/>
</dbReference>
<evidence type="ECO:0000256" key="7">
    <source>
        <dbReference type="ARBA" id="ARBA00022583"/>
    </source>
</evidence>
<reference evidence="14" key="1">
    <citation type="submission" date="2022-01" db="EMBL/GenBank/DDBJ databases">
        <authorList>
            <person name="King R."/>
        </authorList>
    </citation>
    <scope>NUCLEOTIDE SEQUENCE</scope>
</reference>
<dbReference type="Pfam" id="PF19047">
    <property type="entry name" value="HOOK_N"/>
    <property type="match status" value="1"/>
</dbReference>
<dbReference type="InterPro" id="IPR036872">
    <property type="entry name" value="CH_dom_sf"/>
</dbReference>
<dbReference type="InterPro" id="IPR008636">
    <property type="entry name" value="Hook_C"/>
</dbReference>
<reference evidence="14" key="2">
    <citation type="submission" date="2022-10" db="EMBL/GenBank/DDBJ databases">
        <authorList>
            <consortium name="ENA_rothamsted_submissions"/>
            <consortium name="culmorum"/>
            <person name="King R."/>
        </authorList>
    </citation>
    <scope>NUCLEOTIDE SEQUENCE</scope>
</reference>
<dbReference type="GO" id="GO:0031122">
    <property type="term" value="P:cytoplasmic microtubule organization"/>
    <property type="evidence" value="ECO:0007669"/>
    <property type="project" value="InterPro"/>
</dbReference>
<dbReference type="FunFam" id="1.10.418.10:FF:000024">
    <property type="entry name" value="Hook homolog 3 (Drosophila)"/>
    <property type="match status" value="1"/>
</dbReference>
<feature type="coiled-coil region" evidence="12">
    <location>
        <begin position="256"/>
        <end position="552"/>
    </location>
</feature>
<evidence type="ECO:0000256" key="6">
    <source>
        <dbReference type="ARBA" id="ARBA00022490"/>
    </source>
</evidence>
<keyword evidence="6" id="KW-0963">Cytoplasm</keyword>
<evidence type="ECO:0000256" key="5">
    <source>
        <dbReference type="ARBA" id="ARBA00018971"/>
    </source>
</evidence>
<dbReference type="PROSITE" id="PS50021">
    <property type="entry name" value="CH"/>
    <property type="match status" value="1"/>
</dbReference>
<dbReference type="GO" id="GO:0005874">
    <property type="term" value="C:microtubule"/>
    <property type="evidence" value="ECO:0007669"/>
    <property type="project" value="UniProtKB-KW"/>
</dbReference>
<comment type="similarity">
    <text evidence="3">Belongs to the hook family.</text>
</comment>
<accession>A0A9P0GRZ5</accession>
<dbReference type="InterPro" id="IPR043936">
    <property type="entry name" value="HOOK_N"/>
</dbReference>
<evidence type="ECO:0000256" key="4">
    <source>
        <dbReference type="ARBA" id="ARBA00011241"/>
    </source>
</evidence>
<dbReference type="GO" id="GO:0005813">
    <property type="term" value="C:centrosome"/>
    <property type="evidence" value="ECO:0007669"/>
    <property type="project" value="TreeGrafter"/>
</dbReference>
<evidence type="ECO:0000256" key="11">
    <source>
        <dbReference type="ARBA" id="ARBA00023212"/>
    </source>
</evidence>
<evidence type="ECO:0000256" key="3">
    <source>
        <dbReference type="ARBA" id="ARBA00006946"/>
    </source>
</evidence>
<keyword evidence="7" id="KW-0254">Endocytosis</keyword>
<organism evidence="14 15">
    <name type="scientific">Phaedon cochleariae</name>
    <name type="common">Mustard beetle</name>
    <dbReference type="NCBI Taxonomy" id="80249"/>
    <lineage>
        <taxon>Eukaryota</taxon>
        <taxon>Metazoa</taxon>
        <taxon>Ecdysozoa</taxon>
        <taxon>Arthropoda</taxon>
        <taxon>Hexapoda</taxon>
        <taxon>Insecta</taxon>
        <taxon>Pterygota</taxon>
        <taxon>Neoptera</taxon>
        <taxon>Endopterygota</taxon>
        <taxon>Coleoptera</taxon>
        <taxon>Polyphaga</taxon>
        <taxon>Cucujiformia</taxon>
        <taxon>Chrysomeloidea</taxon>
        <taxon>Chrysomelidae</taxon>
        <taxon>Chrysomelinae</taxon>
        <taxon>Chrysomelini</taxon>
        <taxon>Phaedon</taxon>
    </lineage>
</organism>
<dbReference type="GO" id="GO:0051959">
    <property type="term" value="F:dynein light intermediate chain binding"/>
    <property type="evidence" value="ECO:0007669"/>
    <property type="project" value="TreeGrafter"/>
</dbReference>
<evidence type="ECO:0000256" key="12">
    <source>
        <dbReference type="SAM" id="Coils"/>
    </source>
</evidence>
<comment type="subcellular location">
    <subcellularLocation>
        <location evidence="2">Cytoplasm</location>
        <location evidence="2">Cytoskeleton</location>
    </subcellularLocation>
    <subcellularLocation>
        <location evidence="1">Endosome</location>
    </subcellularLocation>
</comment>
<dbReference type="Proteomes" id="UP001153737">
    <property type="component" value="Chromosome 14"/>
</dbReference>
<dbReference type="PANTHER" id="PTHR18947:SF39">
    <property type="entry name" value="PROTEIN HOOK"/>
    <property type="match status" value="1"/>
</dbReference>
<dbReference type="GO" id="GO:0030705">
    <property type="term" value="P:cytoskeleton-dependent intracellular transport"/>
    <property type="evidence" value="ECO:0007669"/>
    <property type="project" value="InterPro"/>
</dbReference>
<evidence type="ECO:0000256" key="2">
    <source>
        <dbReference type="ARBA" id="ARBA00004245"/>
    </source>
</evidence>
<comment type="subunit">
    <text evidence="4">Homodimer. Interacts with microtubules via its N-terminus.</text>
</comment>
<dbReference type="AlphaFoldDB" id="A0A9P0GRZ5"/>
<sequence>MDPSEEMCKSLAKWLQKIAPNKTRSIPEICDGVGMLDALLQISPEHFSKLESKIKRDVGTNNWRLRISNLKKILEAVMEYDQDVLNSQILGIGRPDIGKIGESNDPIELAKLLQLILGCAINCDRKQEYITMIMEMEVSVQQNIMQAIQQLEEVNGGQGRSGLSLLIIDGDNRVNKLVNDLEAANKAKEVLTQQVQNLEQQVLAIADEKKAIQDQNRVFLEKEARNPQENVRKQIESLKDELFKSEVIRDDFKAKLFEQEKQLLTYQEKINELQVAANESAKLKDEIDALTESAGKVLDLESALASYKKRLENYQDIKRNLQKLEDKNMEYIQKNMELEEELSKNSNWKTQCDAYKSQIVNLQQKIDEETQKADKAQFNLDKLKSKLVTLQGEKERLILERDALREENDELKLVPKEESGAAVSQELTPADMEKKLRFLEKENRTLKSSIQEMESKQTQLDSSLNRIEKLQQTNRTLTQNTLKLEAQLEELKLQQGENQMTSNSSIVKEYRQKVQGLHETLAAKENELQTLQTKYNRSLEKAREVAQQLELKTNGEADSSFQQSNLKELEEKLLTTAFYKFSLNCHREAIDDRLSVLGVGQGQSFLARQRQPTPRKQIQRFKSK</sequence>
<feature type="coiled-coil region" evidence="12">
    <location>
        <begin position="174"/>
        <end position="215"/>
    </location>
</feature>
<dbReference type="PANTHER" id="PTHR18947">
    <property type="entry name" value="HOOK PROTEINS"/>
    <property type="match status" value="1"/>
</dbReference>
<evidence type="ECO:0000256" key="9">
    <source>
        <dbReference type="ARBA" id="ARBA00022753"/>
    </source>
</evidence>
<keyword evidence="8" id="KW-0493">Microtubule</keyword>
<keyword evidence="11" id="KW-0206">Cytoskeleton</keyword>
<dbReference type="SUPFAM" id="SSF116907">
    <property type="entry name" value="Hook domain"/>
    <property type="match status" value="1"/>
</dbReference>
<dbReference type="OrthoDB" id="49395at2759"/>
<keyword evidence="15" id="KW-1185">Reference proteome</keyword>
<dbReference type="Gene3D" id="1.10.418.10">
    <property type="entry name" value="Calponin-like domain"/>
    <property type="match status" value="1"/>
</dbReference>
<keyword evidence="9" id="KW-0967">Endosome</keyword>
<dbReference type="GO" id="GO:0005768">
    <property type="term" value="C:endosome"/>
    <property type="evidence" value="ECO:0007669"/>
    <property type="project" value="UniProtKB-SubCell"/>
</dbReference>
<keyword evidence="10 12" id="KW-0175">Coiled coil</keyword>
<evidence type="ECO:0000313" key="15">
    <source>
        <dbReference type="Proteomes" id="UP001153737"/>
    </source>
</evidence>
<evidence type="ECO:0000313" key="14">
    <source>
        <dbReference type="EMBL" id="CAH1153267.1"/>
    </source>
</evidence>
<dbReference type="Pfam" id="PF05622">
    <property type="entry name" value="HOOK"/>
    <property type="match status" value="2"/>
</dbReference>
<dbReference type="GO" id="GO:0006897">
    <property type="term" value="P:endocytosis"/>
    <property type="evidence" value="ECO:0007669"/>
    <property type="project" value="UniProtKB-KW"/>
</dbReference>
<evidence type="ECO:0000256" key="10">
    <source>
        <dbReference type="ARBA" id="ARBA00023054"/>
    </source>
</evidence>
<dbReference type="EMBL" id="OU896720">
    <property type="protein sequence ID" value="CAH1153267.1"/>
    <property type="molecule type" value="Genomic_DNA"/>
</dbReference>
<evidence type="ECO:0000256" key="8">
    <source>
        <dbReference type="ARBA" id="ARBA00022701"/>
    </source>
</evidence>
<name>A0A9P0GRZ5_PHACE</name>